<dbReference type="GO" id="GO:0008933">
    <property type="term" value="F:peptidoglycan lytic transglycosylase activity"/>
    <property type="evidence" value="ECO:0007669"/>
    <property type="project" value="InterPro"/>
</dbReference>
<protein>
    <submittedName>
        <fullName evidence="3">Soluble lytic murein transglycosylase</fullName>
        <ecNumber evidence="3">4.2.2.-</ecNumber>
    </submittedName>
</protein>
<comment type="similarity">
    <text evidence="1">Belongs to the transglycosylase Slt family.</text>
</comment>
<accession>A0A0L6Z5F8</accession>
<dbReference type="PROSITE" id="PS00922">
    <property type="entry name" value="TRANSGLYCOSYLASE"/>
    <property type="match status" value="1"/>
</dbReference>
<dbReference type="CDD" id="cd13401">
    <property type="entry name" value="Slt70-like"/>
    <property type="match status" value="1"/>
</dbReference>
<evidence type="ECO:0000259" key="2">
    <source>
        <dbReference type="Pfam" id="PF01464"/>
    </source>
</evidence>
<dbReference type="InterPro" id="IPR000189">
    <property type="entry name" value="Transglyc_AS"/>
</dbReference>
<dbReference type="GO" id="GO:0016020">
    <property type="term" value="C:membrane"/>
    <property type="evidence" value="ECO:0007669"/>
    <property type="project" value="InterPro"/>
</dbReference>
<reference evidence="4" key="1">
    <citation type="submission" date="2015-08" db="EMBL/GenBank/DDBJ databases">
        <title>Genome sequence of the strict anaerobe Clostridium homopropionicum LuHBu1 (DSM 5847T).</title>
        <authorList>
            <person name="Poehlein A."/>
            <person name="Beck M."/>
            <person name="Schiel-Bengelsdorf B."/>
            <person name="Bengelsdorf F.R."/>
            <person name="Daniel R."/>
            <person name="Duerre P."/>
        </authorList>
    </citation>
    <scope>NUCLEOTIDE SEQUENCE [LARGE SCALE GENOMIC DNA]</scope>
    <source>
        <strain evidence="4">DSM 5847</strain>
    </source>
</reference>
<dbReference type="EMBL" id="LHUR01000042">
    <property type="protein sequence ID" value="KOA18187.1"/>
    <property type="molecule type" value="Genomic_DNA"/>
</dbReference>
<evidence type="ECO:0000256" key="1">
    <source>
        <dbReference type="ARBA" id="ARBA00007734"/>
    </source>
</evidence>
<dbReference type="InterPro" id="IPR008258">
    <property type="entry name" value="Transglycosylase_SLT_dom_1"/>
</dbReference>
<feature type="domain" description="Transglycosylase SLT" evidence="2">
    <location>
        <begin position="94"/>
        <end position="190"/>
    </location>
</feature>
<evidence type="ECO:0000313" key="4">
    <source>
        <dbReference type="Proteomes" id="UP000037043"/>
    </source>
</evidence>
<dbReference type="PATRIC" id="fig|1121318.3.peg.3079"/>
<dbReference type="SUPFAM" id="SSF53955">
    <property type="entry name" value="Lysozyme-like"/>
    <property type="match status" value="1"/>
</dbReference>
<dbReference type="Pfam" id="PF01464">
    <property type="entry name" value="SLT"/>
    <property type="match status" value="1"/>
</dbReference>
<dbReference type="Gene3D" id="1.10.530.10">
    <property type="match status" value="1"/>
</dbReference>
<dbReference type="AlphaFoldDB" id="A0A0L6Z5F8"/>
<dbReference type="RefSeq" id="WP_052222538.1">
    <property type="nucleotide sequence ID" value="NZ_LHUR01000042.1"/>
</dbReference>
<dbReference type="EC" id="4.2.2.-" evidence="3"/>
<keyword evidence="3" id="KW-0456">Lyase</keyword>
<dbReference type="STRING" id="36844.SAMN04488501_101416"/>
<proteinExistence type="inferred from homology"/>
<dbReference type="PANTHER" id="PTHR37423">
    <property type="entry name" value="SOLUBLE LYTIC MUREIN TRANSGLYCOSYLASE-RELATED"/>
    <property type="match status" value="1"/>
</dbReference>
<evidence type="ECO:0000313" key="3">
    <source>
        <dbReference type="EMBL" id="KOA18187.1"/>
    </source>
</evidence>
<comment type="caution">
    <text evidence="3">The sequence shown here is derived from an EMBL/GenBank/DDBJ whole genome shotgun (WGS) entry which is preliminary data.</text>
</comment>
<dbReference type="PANTHER" id="PTHR37423:SF2">
    <property type="entry name" value="MEMBRANE-BOUND LYTIC MUREIN TRANSGLYCOSYLASE C"/>
    <property type="match status" value="1"/>
</dbReference>
<keyword evidence="4" id="KW-1185">Reference proteome</keyword>
<organism evidence="3 4">
    <name type="scientific">Clostridium homopropionicum DSM 5847</name>
    <dbReference type="NCBI Taxonomy" id="1121318"/>
    <lineage>
        <taxon>Bacteria</taxon>
        <taxon>Bacillati</taxon>
        <taxon>Bacillota</taxon>
        <taxon>Clostridia</taxon>
        <taxon>Eubacteriales</taxon>
        <taxon>Clostridiaceae</taxon>
        <taxon>Clostridium</taxon>
    </lineage>
</organism>
<dbReference type="Proteomes" id="UP000037043">
    <property type="component" value="Unassembled WGS sequence"/>
</dbReference>
<name>A0A0L6Z5F8_9CLOT</name>
<sequence length="222" mass="24721">MEVNSSKKAEQFMQFQLLTEMFKEAAGDNPSFQLMMEGLLQSVTDSKGNLDFSRLGLEQMDLDKLGYAAQERLTNVYNDVSSSVKSGNSSIDQAVEKASRKYGIDKDLIMAVIKQESSFDPYSVSKAGAEGLMQLMPGTAKDLGVNNPFNIEENVDGGTRYLRDMLDMYNNSKQLALAAYNAGPGTLKRRGVDTVEEISNLPSETRDYVQKVMKYEALYKQK</sequence>
<gene>
    <name evidence="3" type="primary">slt_2</name>
    <name evidence="3" type="ORF">CLHOM_30650</name>
</gene>
<dbReference type="GO" id="GO:0000270">
    <property type="term" value="P:peptidoglycan metabolic process"/>
    <property type="evidence" value="ECO:0007669"/>
    <property type="project" value="InterPro"/>
</dbReference>
<dbReference type="InterPro" id="IPR023346">
    <property type="entry name" value="Lysozyme-like_dom_sf"/>
</dbReference>